<dbReference type="GO" id="GO:0003755">
    <property type="term" value="F:peptidyl-prolyl cis-trans isomerase activity"/>
    <property type="evidence" value="ECO:0007669"/>
    <property type="project" value="UniProtKB-EC"/>
</dbReference>
<dbReference type="SUPFAM" id="SSF54534">
    <property type="entry name" value="FKBP-like"/>
    <property type="match status" value="1"/>
</dbReference>
<evidence type="ECO:0000256" key="2">
    <source>
        <dbReference type="ARBA" id="ARBA00006577"/>
    </source>
</evidence>
<keyword evidence="11" id="KW-1185">Reference proteome</keyword>
<evidence type="ECO:0000256" key="8">
    <source>
        <dbReference type="SAM" id="Phobius"/>
    </source>
</evidence>
<proteinExistence type="inferred from homology"/>
<dbReference type="PANTHER" id="PTHR43811">
    <property type="entry name" value="FKBP-TYPE PEPTIDYL-PROLYL CIS-TRANS ISOMERASE FKPA"/>
    <property type="match status" value="1"/>
</dbReference>
<dbReference type="Gene3D" id="3.10.50.40">
    <property type="match status" value="1"/>
</dbReference>
<protein>
    <recommendedName>
        <fullName evidence="6">Peptidyl-prolyl cis-trans isomerase</fullName>
        <ecNumber evidence="6">5.2.1.8</ecNumber>
    </recommendedName>
</protein>
<feature type="domain" description="PPIase FKBP-type" evidence="9">
    <location>
        <begin position="59"/>
        <end position="158"/>
    </location>
</feature>
<comment type="catalytic activity">
    <reaction evidence="1 5 6">
        <text>[protein]-peptidylproline (omega=180) = [protein]-peptidylproline (omega=0)</text>
        <dbReference type="Rhea" id="RHEA:16237"/>
        <dbReference type="Rhea" id="RHEA-COMP:10747"/>
        <dbReference type="Rhea" id="RHEA-COMP:10748"/>
        <dbReference type="ChEBI" id="CHEBI:83833"/>
        <dbReference type="ChEBI" id="CHEBI:83834"/>
        <dbReference type="EC" id="5.2.1.8"/>
    </reaction>
</comment>
<dbReference type="RefSeq" id="WP_305928937.1">
    <property type="nucleotide sequence ID" value="NZ_JAVAIL010000001.1"/>
</dbReference>
<comment type="caution">
    <text evidence="10">The sequence shown here is derived from an EMBL/GenBank/DDBJ whole genome shotgun (WGS) entry which is preliminary data.</text>
</comment>
<feature type="region of interest" description="Disordered" evidence="7">
    <location>
        <begin position="179"/>
        <end position="204"/>
    </location>
</feature>
<dbReference type="PANTHER" id="PTHR43811:SF19">
    <property type="entry name" value="39 KDA FK506-BINDING NUCLEAR PROTEIN"/>
    <property type="match status" value="1"/>
</dbReference>
<keyword evidence="3 5" id="KW-0697">Rotamase</keyword>
<evidence type="ECO:0000256" key="3">
    <source>
        <dbReference type="ARBA" id="ARBA00023110"/>
    </source>
</evidence>
<dbReference type="EC" id="5.2.1.8" evidence="6"/>
<reference evidence="10 11" key="1">
    <citation type="submission" date="2023-08" db="EMBL/GenBank/DDBJ databases">
        <title>genomic of DY56.</title>
        <authorList>
            <person name="Wang Y."/>
        </authorList>
    </citation>
    <scope>NUCLEOTIDE SEQUENCE [LARGE SCALE GENOMIC DNA]</scope>
    <source>
        <strain evidence="10 11">DY56-A-20</strain>
    </source>
</reference>
<dbReference type="InterPro" id="IPR001179">
    <property type="entry name" value="PPIase_FKBP_dom"/>
</dbReference>
<evidence type="ECO:0000256" key="6">
    <source>
        <dbReference type="RuleBase" id="RU003915"/>
    </source>
</evidence>
<feature type="transmembrane region" description="Helical" evidence="8">
    <location>
        <begin position="20"/>
        <end position="39"/>
    </location>
</feature>
<evidence type="ECO:0000256" key="5">
    <source>
        <dbReference type="PROSITE-ProRule" id="PRU00277"/>
    </source>
</evidence>
<comment type="similarity">
    <text evidence="2 6">Belongs to the FKBP-type PPIase family.</text>
</comment>
<dbReference type="EMBL" id="JAVAIL010000001">
    <property type="protein sequence ID" value="MDP4538823.1"/>
    <property type="molecule type" value="Genomic_DNA"/>
</dbReference>
<name>A0ABT9H6G7_9SPHN</name>
<evidence type="ECO:0000259" key="9">
    <source>
        <dbReference type="PROSITE" id="PS50059"/>
    </source>
</evidence>
<dbReference type="PROSITE" id="PS50059">
    <property type="entry name" value="FKBP_PPIASE"/>
    <property type="match status" value="1"/>
</dbReference>
<organism evidence="10 11">
    <name type="scientific">Qipengyuania benthica</name>
    <dbReference type="NCBI Taxonomy" id="3067651"/>
    <lineage>
        <taxon>Bacteria</taxon>
        <taxon>Pseudomonadati</taxon>
        <taxon>Pseudomonadota</taxon>
        <taxon>Alphaproteobacteria</taxon>
        <taxon>Sphingomonadales</taxon>
        <taxon>Erythrobacteraceae</taxon>
        <taxon>Qipengyuania</taxon>
    </lineage>
</organism>
<evidence type="ECO:0000256" key="7">
    <source>
        <dbReference type="SAM" id="MobiDB-lite"/>
    </source>
</evidence>
<keyword evidence="8" id="KW-1133">Transmembrane helix</keyword>
<evidence type="ECO:0000313" key="10">
    <source>
        <dbReference type="EMBL" id="MDP4538823.1"/>
    </source>
</evidence>
<dbReference type="Proteomes" id="UP001235664">
    <property type="component" value="Unassembled WGS sequence"/>
</dbReference>
<evidence type="ECO:0000313" key="11">
    <source>
        <dbReference type="Proteomes" id="UP001235664"/>
    </source>
</evidence>
<dbReference type="InterPro" id="IPR046357">
    <property type="entry name" value="PPIase_dom_sf"/>
</dbReference>
<keyword evidence="8" id="KW-0812">Transmembrane</keyword>
<accession>A0ABT9H6G7</accession>
<sequence>MTEVTRVPLQPIAKGSLTKLWIGIAAAVLLALVLALIALPEGVEVDTLSEGSGPVPAATDVVFVRYTGTLEDGTVFDQSQDIPLPVEGIFPEGNPLPLDRMVPGFAEGALQMQKGGTYRITIPARYAYGVEGRTDPQGNVVIPPNEDLTFQVELVDFMSMEDFERRLAALQQALQMGGPDGMMGAPEAQPEVEGGMVPPPAPIQ</sequence>
<keyword evidence="4 5" id="KW-0413">Isomerase</keyword>
<keyword evidence="8" id="KW-0472">Membrane</keyword>
<evidence type="ECO:0000256" key="4">
    <source>
        <dbReference type="ARBA" id="ARBA00023235"/>
    </source>
</evidence>
<gene>
    <name evidence="10" type="ORF">Q9K01_04200</name>
</gene>
<evidence type="ECO:0000256" key="1">
    <source>
        <dbReference type="ARBA" id="ARBA00000971"/>
    </source>
</evidence>
<dbReference type="Pfam" id="PF00254">
    <property type="entry name" value="FKBP_C"/>
    <property type="match status" value="1"/>
</dbReference>